<dbReference type="RefSeq" id="WP_012152019.1">
    <property type="nucleotide sequence ID" value="NZ_LAOI01000001.1"/>
</dbReference>
<feature type="compositionally biased region" description="Low complexity" evidence="1">
    <location>
        <begin position="42"/>
        <end position="53"/>
    </location>
</feature>
<sequence length="64" mass="6831">MSKDKSDNSGPSNFISDFISSIGRAVCESTKESYGDKCPHDVNVGGNVYNPGGEPESNVRGTEY</sequence>
<protein>
    <submittedName>
        <fullName evidence="2">Uncharacterized protein</fullName>
    </submittedName>
</protein>
<keyword evidence="3" id="KW-1185">Reference proteome</keyword>
<organism evidence="2 3">
    <name type="scientific">Rickettsia bellii str. RML An4</name>
    <dbReference type="NCBI Taxonomy" id="1359193"/>
    <lineage>
        <taxon>Bacteria</taxon>
        <taxon>Pseudomonadati</taxon>
        <taxon>Pseudomonadota</taxon>
        <taxon>Alphaproteobacteria</taxon>
        <taxon>Rickettsiales</taxon>
        <taxon>Rickettsiaceae</taxon>
        <taxon>Rickettsieae</taxon>
        <taxon>Rickettsia</taxon>
        <taxon>belli group</taxon>
    </lineage>
</organism>
<reference evidence="2 3" key="1">
    <citation type="submission" date="2015-02" db="EMBL/GenBank/DDBJ databases">
        <title>Genome Sequencing of Rickettsiales.</title>
        <authorList>
            <person name="Daugherty S.C."/>
            <person name="Su Q."/>
            <person name="Abolude K."/>
            <person name="Beier-Sexton M."/>
            <person name="Carlyon J.A."/>
            <person name="Carter R."/>
            <person name="Day N.P."/>
            <person name="Dumler S.J."/>
            <person name="Dyachenko V."/>
            <person name="Godinez A."/>
            <person name="Kurtti T.J."/>
            <person name="Lichay M."/>
            <person name="Mullins K.E."/>
            <person name="Ott S."/>
            <person name="Pappas-Brown V."/>
            <person name="Paris D.H."/>
            <person name="Patel P."/>
            <person name="Richards A.L."/>
            <person name="Sadzewicz L."/>
            <person name="Sears K."/>
            <person name="Seidman D."/>
            <person name="Sengamalay N."/>
            <person name="Stenos J."/>
            <person name="Tallon L.J."/>
            <person name="Vincent G."/>
            <person name="Fraser C.M."/>
            <person name="Munderloh U."/>
            <person name="Dunning-Hotopp J.C."/>
        </authorList>
    </citation>
    <scope>NUCLEOTIDE SEQUENCE [LARGE SCALE GENOMIC DNA]</scope>
    <source>
        <strain evidence="2 3">RML An4</strain>
    </source>
</reference>
<evidence type="ECO:0000313" key="3">
    <source>
        <dbReference type="Proteomes" id="UP000033661"/>
    </source>
</evidence>
<evidence type="ECO:0000256" key="1">
    <source>
        <dbReference type="SAM" id="MobiDB-lite"/>
    </source>
</evidence>
<dbReference type="Proteomes" id="UP000033661">
    <property type="component" value="Unassembled WGS sequence"/>
</dbReference>
<evidence type="ECO:0000313" key="2">
    <source>
        <dbReference type="EMBL" id="KJV89328.1"/>
    </source>
</evidence>
<proteinExistence type="predicted"/>
<dbReference type="EMBL" id="LAOI01000001">
    <property type="protein sequence ID" value="KJV89328.1"/>
    <property type="molecule type" value="Genomic_DNA"/>
</dbReference>
<dbReference type="PATRIC" id="fig|1359193.3.peg.287"/>
<name>A0A0F3Q9V5_RICBE</name>
<gene>
    <name evidence="2" type="ORF">RBEAN4_0300</name>
</gene>
<comment type="caution">
    <text evidence="2">The sequence shown here is derived from an EMBL/GenBank/DDBJ whole genome shotgun (WGS) entry which is preliminary data.</text>
</comment>
<dbReference type="AlphaFoldDB" id="A0A0F3Q9V5"/>
<accession>A0A0F3Q9V5</accession>
<feature type="region of interest" description="Disordered" evidence="1">
    <location>
        <begin position="33"/>
        <end position="64"/>
    </location>
</feature>